<name>A0A2N5NDD7_9BACL</name>
<proteinExistence type="predicted"/>
<accession>A0A2N5NDD7</accession>
<organism evidence="1 2">
    <name type="scientific">Paenibacillus pasadenensis</name>
    <dbReference type="NCBI Taxonomy" id="217090"/>
    <lineage>
        <taxon>Bacteria</taxon>
        <taxon>Bacillati</taxon>
        <taxon>Bacillota</taxon>
        <taxon>Bacilli</taxon>
        <taxon>Bacillales</taxon>
        <taxon>Paenibacillaceae</taxon>
        <taxon>Paenibacillus</taxon>
    </lineage>
</organism>
<sequence>MENKTHQGNYKGTASMHAKNQSMEFVNDVVEDVKSVTNFTGKKKKQTD</sequence>
<keyword evidence="2" id="KW-1185">Reference proteome</keyword>
<protein>
    <submittedName>
        <fullName evidence="1">Uncharacterized protein</fullName>
    </submittedName>
</protein>
<evidence type="ECO:0000313" key="1">
    <source>
        <dbReference type="EMBL" id="PLT48355.1"/>
    </source>
</evidence>
<comment type="caution">
    <text evidence="1">The sequence shown here is derived from an EMBL/GenBank/DDBJ whole genome shotgun (WGS) entry which is preliminary data.</text>
</comment>
<evidence type="ECO:0000313" key="2">
    <source>
        <dbReference type="Proteomes" id="UP000234789"/>
    </source>
</evidence>
<dbReference type="Proteomes" id="UP000234789">
    <property type="component" value="Unassembled WGS sequence"/>
</dbReference>
<dbReference type="EMBL" id="NFEZ01000001">
    <property type="protein sequence ID" value="PLT48355.1"/>
    <property type="molecule type" value="Genomic_DNA"/>
</dbReference>
<reference evidence="1 2" key="1">
    <citation type="submission" date="2017-05" db="EMBL/GenBank/DDBJ databases">
        <title>Functional genome analysis of Paenibacillus pasadenensis strain R16: insights on endophytic life style and antifungal activity.</title>
        <authorList>
            <person name="Passera A."/>
            <person name="Marcolungo L."/>
            <person name="Casati P."/>
            <person name="Brasca M."/>
            <person name="Quaglino F."/>
            <person name="Delledonne M."/>
        </authorList>
    </citation>
    <scope>NUCLEOTIDE SEQUENCE [LARGE SCALE GENOMIC DNA]</scope>
    <source>
        <strain evidence="1 2">R16</strain>
    </source>
</reference>
<dbReference type="AlphaFoldDB" id="A0A2N5NDD7"/>
<gene>
    <name evidence="1" type="ORF">B8V81_0487</name>
</gene>